<protein>
    <submittedName>
        <fullName evidence="1">Uncharacterized protein</fullName>
    </submittedName>
</protein>
<dbReference type="PROSITE" id="PS51257">
    <property type="entry name" value="PROKAR_LIPOPROTEIN"/>
    <property type="match status" value="1"/>
</dbReference>
<reference evidence="1 2" key="1">
    <citation type="journal article" date="2012" name="J. Bacteriol.">
        <title>Draft genome sequence of the nitrophenol-degrading actinomycete Rhodococcus imtechensis RKJ300.</title>
        <authorList>
            <person name="Vikram S."/>
            <person name="Kumar S."/>
            <person name="Subramanian S."/>
            <person name="Raghava G.P."/>
        </authorList>
    </citation>
    <scope>NUCLEOTIDE SEQUENCE [LARGE SCALE GENOMIC DNA]</scope>
    <source>
        <strain evidence="1 2">RKJ300</strain>
    </source>
</reference>
<dbReference type="EMBL" id="AJJH01000125">
    <property type="protein sequence ID" value="EID77776.1"/>
    <property type="molecule type" value="Genomic_DNA"/>
</dbReference>
<accession>I0WN10</accession>
<organism evidence="1 2">
    <name type="scientific">Rhodococcus opacus RKJ300 = JCM 13270</name>
    <dbReference type="NCBI Taxonomy" id="1165867"/>
    <lineage>
        <taxon>Bacteria</taxon>
        <taxon>Bacillati</taxon>
        <taxon>Actinomycetota</taxon>
        <taxon>Actinomycetes</taxon>
        <taxon>Mycobacteriales</taxon>
        <taxon>Nocardiaceae</taxon>
        <taxon>Rhodococcus</taxon>
    </lineage>
</organism>
<comment type="caution">
    <text evidence="1">The sequence shown here is derived from an EMBL/GenBank/DDBJ whole genome shotgun (WGS) entry which is preliminary data.</text>
</comment>
<evidence type="ECO:0000313" key="2">
    <source>
        <dbReference type="Proteomes" id="UP000006447"/>
    </source>
</evidence>
<name>I0WN10_RHOOP</name>
<dbReference type="PATRIC" id="fig|1165867.3.peg.4616"/>
<proteinExistence type="predicted"/>
<sequence length="65" mass="6619">MRLADPSGTPKQIVTDPAVGVAAGTACAAEAVGAVKAPRDRVMAIAESAAAIRVDIFRILDVVDE</sequence>
<gene>
    <name evidence="1" type="ORF">W59_22573</name>
</gene>
<dbReference type="AlphaFoldDB" id="I0WN10"/>
<evidence type="ECO:0000313" key="1">
    <source>
        <dbReference type="EMBL" id="EID77776.1"/>
    </source>
</evidence>
<dbReference type="Proteomes" id="UP000006447">
    <property type="component" value="Unassembled WGS sequence"/>
</dbReference>